<dbReference type="PROSITE" id="PS50994">
    <property type="entry name" value="INTEGRASE"/>
    <property type="match status" value="1"/>
</dbReference>
<dbReference type="AlphaFoldDB" id="A0A9W7CVP6"/>
<dbReference type="InterPro" id="IPR001584">
    <property type="entry name" value="Integrase_cat-core"/>
</dbReference>
<accession>A0A9W7CVP6</accession>
<dbReference type="PANTHER" id="PTHR42648">
    <property type="entry name" value="TRANSPOSASE, PUTATIVE-RELATED"/>
    <property type="match status" value="1"/>
</dbReference>
<evidence type="ECO:0000313" key="2">
    <source>
        <dbReference type="EMBL" id="GMF42324.1"/>
    </source>
</evidence>
<dbReference type="EMBL" id="BSXW01002417">
    <property type="protein sequence ID" value="GMF42324.1"/>
    <property type="molecule type" value="Genomic_DNA"/>
</dbReference>
<dbReference type="Gene3D" id="3.30.420.10">
    <property type="entry name" value="Ribonuclease H-like superfamily/Ribonuclease H"/>
    <property type="match status" value="1"/>
</dbReference>
<comment type="caution">
    <text evidence="2">The sequence shown here is derived from an EMBL/GenBank/DDBJ whole genome shotgun (WGS) entry which is preliminary data.</text>
</comment>
<dbReference type="InterPro" id="IPR036397">
    <property type="entry name" value="RNaseH_sf"/>
</dbReference>
<dbReference type="OrthoDB" id="118622at2759"/>
<dbReference type="PANTHER" id="PTHR42648:SF28">
    <property type="entry name" value="TRANSPOSON-ENCODED PROTEIN WITH RIBONUCLEASE H-LIKE AND RETROVIRUS ZINC FINGER-LIKE DOMAINS"/>
    <property type="match status" value="1"/>
</dbReference>
<protein>
    <submittedName>
        <fullName evidence="2">Unnamed protein product</fullName>
    </submittedName>
</protein>
<feature type="domain" description="Integrase catalytic" evidence="1">
    <location>
        <begin position="1"/>
        <end position="127"/>
    </location>
</feature>
<dbReference type="InterPro" id="IPR012337">
    <property type="entry name" value="RNaseH-like_sf"/>
</dbReference>
<evidence type="ECO:0000259" key="1">
    <source>
        <dbReference type="PROSITE" id="PS50994"/>
    </source>
</evidence>
<dbReference type="Proteomes" id="UP001165083">
    <property type="component" value="Unassembled WGS sequence"/>
</dbReference>
<dbReference type="InterPro" id="IPR039537">
    <property type="entry name" value="Retrotran_Ty1/copia-like"/>
</dbReference>
<dbReference type="Pfam" id="PF00665">
    <property type="entry name" value="rve"/>
    <property type="match status" value="1"/>
</dbReference>
<sequence length="127" mass="14379">MPKSPNHAKKLLEVIHSDVCGPMQTSTFGDKRYFVTFIDEYSHFCVVYLLRNKSEVADKFAEFVAFAKTQTGKVVKTLRSDNGGEYTSGDMAKFCKRRGIVQKFTPPYTPQLNGSSSFTVFKILTFQ</sequence>
<name>A0A9W7CVP6_9STRA</name>
<keyword evidence="3" id="KW-1185">Reference proteome</keyword>
<proteinExistence type="predicted"/>
<organism evidence="2 3">
    <name type="scientific">Phytophthora lilii</name>
    <dbReference type="NCBI Taxonomy" id="2077276"/>
    <lineage>
        <taxon>Eukaryota</taxon>
        <taxon>Sar</taxon>
        <taxon>Stramenopiles</taxon>
        <taxon>Oomycota</taxon>
        <taxon>Peronosporomycetes</taxon>
        <taxon>Peronosporales</taxon>
        <taxon>Peronosporaceae</taxon>
        <taxon>Phytophthora</taxon>
    </lineage>
</organism>
<dbReference type="GO" id="GO:0003676">
    <property type="term" value="F:nucleic acid binding"/>
    <property type="evidence" value="ECO:0007669"/>
    <property type="project" value="InterPro"/>
</dbReference>
<dbReference type="SUPFAM" id="SSF53098">
    <property type="entry name" value="Ribonuclease H-like"/>
    <property type="match status" value="1"/>
</dbReference>
<evidence type="ECO:0000313" key="3">
    <source>
        <dbReference type="Proteomes" id="UP001165083"/>
    </source>
</evidence>
<reference evidence="2" key="1">
    <citation type="submission" date="2023-04" db="EMBL/GenBank/DDBJ databases">
        <title>Phytophthora lilii NBRC 32176.</title>
        <authorList>
            <person name="Ichikawa N."/>
            <person name="Sato H."/>
            <person name="Tonouchi N."/>
        </authorList>
    </citation>
    <scope>NUCLEOTIDE SEQUENCE</scope>
    <source>
        <strain evidence="2">NBRC 32176</strain>
    </source>
</reference>
<dbReference type="GO" id="GO:0015074">
    <property type="term" value="P:DNA integration"/>
    <property type="evidence" value="ECO:0007669"/>
    <property type="project" value="InterPro"/>
</dbReference>
<gene>
    <name evidence="2" type="ORF">Plil01_001678800</name>
</gene>